<feature type="transmembrane region" description="Helical" evidence="1">
    <location>
        <begin position="148"/>
        <end position="169"/>
    </location>
</feature>
<keyword evidence="1" id="KW-0472">Membrane</keyword>
<organism evidence="3 4">
    <name type="scientific">Lysobacter enzymogenes</name>
    <dbReference type="NCBI Taxonomy" id="69"/>
    <lineage>
        <taxon>Bacteria</taxon>
        <taxon>Pseudomonadati</taxon>
        <taxon>Pseudomonadota</taxon>
        <taxon>Gammaproteobacteria</taxon>
        <taxon>Lysobacterales</taxon>
        <taxon>Lysobacteraceae</taxon>
        <taxon>Lysobacter</taxon>
    </lineage>
</organism>
<evidence type="ECO:0000259" key="2">
    <source>
        <dbReference type="Pfam" id="PF04235"/>
    </source>
</evidence>
<dbReference type="Proteomes" id="UP000218824">
    <property type="component" value="Chromosome"/>
</dbReference>
<protein>
    <recommendedName>
        <fullName evidence="2">DUF418 domain-containing protein</fullName>
    </recommendedName>
</protein>
<feature type="transmembrane region" description="Helical" evidence="1">
    <location>
        <begin position="212"/>
        <end position="231"/>
    </location>
</feature>
<accession>A0AAU9AD55</accession>
<feature type="transmembrane region" description="Helical" evidence="1">
    <location>
        <begin position="62"/>
        <end position="82"/>
    </location>
</feature>
<dbReference type="InterPro" id="IPR052529">
    <property type="entry name" value="Bact_Transport_Assoc"/>
</dbReference>
<gene>
    <name evidence="3" type="ORF">LEN_0635</name>
</gene>
<name>A0AAU9AD55_LYSEN</name>
<feature type="transmembrane region" description="Helical" evidence="1">
    <location>
        <begin position="21"/>
        <end position="42"/>
    </location>
</feature>
<feature type="transmembrane region" description="Helical" evidence="1">
    <location>
        <begin position="252"/>
        <end position="273"/>
    </location>
</feature>
<feature type="domain" description="DUF418" evidence="2">
    <location>
        <begin position="231"/>
        <end position="390"/>
    </location>
</feature>
<dbReference type="PANTHER" id="PTHR30590">
    <property type="entry name" value="INNER MEMBRANE PROTEIN"/>
    <property type="match status" value="1"/>
</dbReference>
<feature type="transmembrane region" description="Helical" evidence="1">
    <location>
        <begin position="125"/>
        <end position="141"/>
    </location>
</feature>
<dbReference type="RefSeq" id="WP_096376614.1">
    <property type="nucleotide sequence ID" value="NZ_AP014940.1"/>
</dbReference>
<dbReference type="KEGG" id="lem:LEN_0635"/>
<reference evidence="3 4" key="1">
    <citation type="journal article" date="2017" name="DNA Res.">
        <title>Complete genome sequence and expression profile of the commercial lytic enzyme producer Lysobacter enzymogenes M497-1.</title>
        <authorList>
            <person name="Takami H."/>
            <person name="Toyoda A."/>
            <person name="Uchiyama I."/>
            <person name="Itoh T."/>
            <person name="Takaki Y."/>
            <person name="Arai W."/>
            <person name="Nishi S."/>
            <person name="Kawai M."/>
            <person name="Shinya K."/>
            <person name="Ikeda H."/>
        </authorList>
    </citation>
    <scope>NUCLEOTIDE SEQUENCE [LARGE SCALE GENOMIC DNA]</scope>
    <source>
        <strain evidence="3 4">M497-1</strain>
    </source>
</reference>
<dbReference type="EMBL" id="AP014940">
    <property type="protein sequence ID" value="BAV96122.1"/>
    <property type="molecule type" value="Genomic_DNA"/>
</dbReference>
<feature type="transmembrane region" description="Helical" evidence="1">
    <location>
        <begin position="326"/>
        <end position="345"/>
    </location>
</feature>
<dbReference type="AlphaFoldDB" id="A0AAU9AD55"/>
<feature type="transmembrane region" description="Helical" evidence="1">
    <location>
        <begin position="351"/>
        <end position="372"/>
    </location>
</feature>
<dbReference type="PANTHER" id="PTHR30590:SF2">
    <property type="entry name" value="INNER MEMBRANE PROTEIN"/>
    <property type="match status" value="1"/>
</dbReference>
<evidence type="ECO:0000313" key="3">
    <source>
        <dbReference type="EMBL" id="BAV96122.1"/>
    </source>
</evidence>
<sequence length="404" mass="43709">MPAPQRTDVRTDARIEHLDALRGLSLLGIMLVNIGVFASPWWGIGLDPVHADPLSRAVDALVTAVFEMKFYLLFSFLFGYSFSLQQRAAARAGEAFAPRMRRRLLGLWVVGALHAVLLFHGDILTTYALMGTVLLGLSRASERAQLRIAHALIAATALGWGGLGVLAWADPQALADPAATAAQAQTILQGFTGAPAQVLAARWREIGGTWPILLLLQAPCALAMFLYGLIAGRREIAARLDDYRPLLRRLRIAGFAIGVPAALALGANALWPVSDAVELWVLALSLLTAPLLSLAYAACALPWFARGGARLADRLAPAGRMALSNYLLQSAVLAVVFTGYGWGAMGQATPAQAVAIALAVYVAQLWLSHWWLRRFAYGPLEWLLRALTIGAWPRLRRPAYEPTR</sequence>
<dbReference type="Pfam" id="PF04235">
    <property type="entry name" value="DUF418"/>
    <property type="match status" value="1"/>
</dbReference>
<feature type="transmembrane region" description="Helical" evidence="1">
    <location>
        <begin position="103"/>
        <end position="119"/>
    </location>
</feature>
<dbReference type="GeneID" id="83062539"/>
<keyword evidence="1" id="KW-0812">Transmembrane</keyword>
<feature type="transmembrane region" description="Helical" evidence="1">
    <location>
        <begin position="279"/>
        <end position="305"/>
    </location>
</feature>
<dbReference type="InterPro" id="IPR007349">
    <property type="entry name" value="DUF418"/>
</dbReference>
<evidence type="ECO:0000313" key="4">
    <source>
        <dbReference type="Proteomes" id="UP000218824"/>
    </source>
</evidence>
<keyword evidence="1" id="KW-1133">Transmembrane helix</keyword>
<evidence type="ECO:0000256" key="1">
    <source>
        <dbReference type="SAM" id="Phobius"/>
    </source>
</evidence>
<proteinExistence type="predicted"/>